<evidence type="ECO:0000313" key="2">
    <source>
        <dbReference type="Proteomes" id="UP001304813"/>
    </source>
</evidence>
<reference evidence="1 2" key="1">
    <citation type="submission" date="2023-09" db="EMBL/GenBank/DDBJ databases">
        <title>Analysis of phage genome (vB_Yru_GN1) of the bacterium (Yersinia ruckeri).</title>
        <authorList>
            <person name="Ganjoor M.S."/>
            <person name="Bouzari M."/>
            <person name="Soleimani-Delfan A."/>
        </authorList>
    </citation>
    <scope>NUCLEOTIDE SEQUENCE [LARGE SCALE GENOMIC DNA]</scope>
    <source>
        <strain evidence="2">vB_Yru_GN1</strain>
    </source>
</reference>
<organism evidence="1 2">
    <name type="scientific">Yersinia phage vB_Yru_GN1</name>
    <dbReference type="NCBI Taxonomy" id="3074381"/>
    <lineage>
        <taxon>Viruses</taxon>
        <taxon>Duplodnaviria</taxon>
        <taxon>Heunggongvirae</taxon>
        <taxon>Uroviricota</taxon>
        <taxon>Caudoviricetes</taxon>
        <taxon>Caudoviricetes incertae sedis</taxon>
        <taxon>Sepahanvirus</taxon>
        <taxon>Sepahanvirus vB-Yru-GN1</taxon>
    </lineage>
</organism>
<name>A0AA86JCQ3_9CAUD</name>
<sequence length="243" mass="26376">MATTIDPNSVISTLDARKKEKCLPKLEQALKDQGLSDSDIATMKSKLESVMGANITPEKVTEAFDDIKAEITGEFKPQVMELRQAQVKRKDQQMIGAYEVLDAKKSIKLSDPVIPESVGASAPAIAGADYSTQDDYPESYGFIDKVKNWLKINQKTKTAEIVHPSLTRIKVDGEGNALIYITGNAKFIVDGDRTDYVKGNYDLIVGGNQGNKVGGNVVENFGGDHNTTVGGTRNEKAATINHN</sequence>
<protein>
    <submittedName>
        <fullName evidence="1">Uncharacterized protein</fullName>
    </submittedName>
</protein>
<keyword evidence="2" id="KW-1185">Reference proteome</keyword>
<dbReference type="EMBL" id="LC779065">
    <property type="protein sequence ID" value="BES79819.1"/>
    <property type="molecule type" value="Genomic_DNA"/>
</dbReference>
<dbReference type="Proteomes" id="UP001304813">
    <property type="component" value="Segment"/>
</dbReference>
<accession>A0AA86JCQ3</accession>
<proteinExistence type="predicted"/>
<evidence type="ECO:0000313" key="1">
    <source>
        <dbReference type="EMBL" id="BES79819.1"/>
    </source>
</evidence>
<dbReference type="SUPFAM" id="SSF69349">
    <property type="entry name" value="Phage fibre proteins"/>
    <property type="match status" value="1"/>
</dbReference>